<keyword evidence="1" id="KW-0963">Cytoplasm</keyword>
<dbReference type="PANTHER" id="PTHR21681">
    <property type="entry name" value="EUKARYOTIC TRANSLATION INITIATION FACTOR 3 SUBUNIT J"/>
    <property type="match status" value="1"/>
</dbReference>
<dbReference type="GO" id="GO:0005852">
    <property type="term" value="C:eukaryotic translation initiation factor 3 complex"/>
    <property type="evidence" value="ECO:0007669"/>
    <property type="project" value="InterPro"/>
</dbReference>
<keyword evidence="3" id="KW-0648">Protein biosynthesis</keyword>
<sequence length="72" mass="7854">MEYAELVSHKLRSYEKSFHYVGLLKAVMRLSMTTLKAADAKVVSSSVAAIANEKLKLEKEAAAGRKKAGTQV</sequence>
<organism evidence="4">
    <name type="scientific">Rhizophora mucronata</name>
    <name type="common">Asiatic mangrove</name>
    <dbReference type="NCBI Taxonomy" id="61149"/>
    <lineage>
        <taxon>Eukaryota</taxon>
        <taxon>Viridiplantae</taxon>
        <taxon>Streptophyta</taxon>
        <taxon>Embryophyta</taxon>
        <taxon>Tracheophyta</taxon>
        <taxon>Spermatophyta</taxon>
        <taxon>Magnoliopsida</taxon>
        <taxon>eudicotyledons</taxon>
        <taxon>Gunneridae</taxon>
        <taxon>Pentapetalae</taxon>
        <taxon>rosids</taxon>
        <taxon>fabids</taxon>
        <taxon>Malpighiales</taxon>
        <taxon>Rhizophoraceae</taxon>
        <taxon>Rhizophora</taxon>
    </lineage>
</organism>
<dbReference type="Pfam" id="PF08597">
    <property type="entry name" value="eIF3_subunit"/>
    <property type="match status" value="1"/>
</dbReference>
<dbReference type="Gene3D" id="1.10.246.60">
    <property type="entry name" value="Eukaryotic translation initiation factor 3 like domains"/>
    <property type="match status" value="1"/>
</dbReference>
<keyword evidence="2 4" id="KW-0396">Initiation factor</keyword>
<dbReference type="InterPro" id="IPR013906">
    <property type="entry name" value="eIF3j"/>
</dbReference>
<evidence type="ECO:0000256" key="1">
    <source>
        <dbReference type="ARBA" id="ARBA00022490"/>
    </source>
</evidence>
<evidence type="ECO:0000256" key="3">
    <source>
        <dbReference type="ARBA" id="ARBA00022917"/>
    </source>
</evidence>
<dbReference type="EMBL" id="GGEC01029205">
    <property type="protein sequence ID" value="MBX09689.1"/>
    <property type="molecule type" value="Transcribed_RNA"/>
</dbReference>
<protein>
    <submittedName>
        <fullName evidence="4">Eukaryotic translation initiation factor 3 subunit J</fullName>
    </submittedName>
</protein>
<name>A0A2P2KVC8_RHIMU</name>
<dbReference type="InterPro" id="IPR023194">
    <property type="entry name" value="eIF3-like_dom_sf"/>
</dbReference>
<evidence type="ECO:0000256" key="2">
    <source>
        <dbReference type="ARBA" id="ARBA00022540"/>
    </source>
</evidence>
<reference evidence="4" key="1">
    <citation type="submission" date="2018-02" db="EMBL/GenBank/DDBJ databases">
        <title>Rhizophora mucronata_Transcriptome.</title>
        <authorList>
            <person name="Meera S.P."/>
            <person name="Sreeshan A."/>
            <person name="Augustine A."/>
        </authorList>
    </citation>
    <scope>NUCLEOTIDE SEQUENCE</scope>
    <source>
        <tissue evidence="4">Leaf</tissue>
    </source>
</reference>
<accession>A0A2P2KVC8</accession>
<dbReference type="GO" id="GO:0003743">
    <property type="term" value="F:translation initiation factor activity"/>
    <property type="evidence" value="ECO:0007669"/>
    <property type="project" value="UniProtKB-KW"/>
</dbReference>
<dbReference type="AlphaFoldDB" id="A0A2P2KVC8"/>
<proteinExistence type="predicted"/>
<evidence type="ECO:0000313" key="4">
    <source>
        <dbReference type="EMBL" id="MBX09689.1"/>
    </source>
</evidence>
<dbReference type="PANTHER" id="PTHR21681:SF0">
    <property type="entry name" value="EUKARYOTIC TRANSLATION INITIATION FACTOR 3 SUBUNIT J"/>
    <property type="match status" value="1"/>
</dbReference>